<dbReference type="PRINTS" id="PR00385">
    <property type="entry name" value="P450"/>
</dbReference>
<evidence type="ECO:0000256" key="5">
    <source>
        <dbReference type="ARBA" id="ARBA00023002"/>
    </source>
</evidence>
<name>A0A1B8GQ82_9PEZI</name>
<dbReference type="RefSeq" id="XP_018131729.1">
    <property type="nucleotide sequence ID" value="XM_018273444.1"/>
</dbReference>
<dbReference type="InterPro" id="IPR036396">
    <property type="entry name" value="Cyt_P450_sf"/>
</dbReference>
<protein>
    <recommendedName>
        <fullName evidence="12">Cytochrome P450</fullName>
    </recommendedName>
</protein>
<dbReference type="InterPro" id="IPR050121">
    <property type="entry name" value="Cytochrome_P450_monoxygenase"/>
</dbReference>
<dbReference type="GeneID" id="28837351"/>
<dbReference type="Proteomes" id="UP000091956">
    <property type="component" value="Unassembled WGS sequence"/>
</dbReference>
<comment type="cofactor">
    <cofactor evidence="1 8">
        <name>heme</name>
        <dbReference type="ChEBI" id="CHEBI:30413"/>
    </cofactor>
</comment>
<gene>
    <name evidence="10" type="ORF">VE01_03965</name>
</gene>
<dbReference type="EMBL" id="KV460219">
    <property type="protein sequence ID" value="OBT97996.1"/>
    <property type="molecule type" value="Genomic_DNA"/>
</dbReference>
<evidence type="ECO:0000256" key="3">
    <source>
        <dbReference type="ARBA" id="ARBA00022617"/>
    </source>
</evidence>
<dbReference type="PANTHER" id="PTHR24305">
    <property type="entry name" value="CYTOCHROME P450"/>
    <property type="match status" value="1"/>
</dbReference>
<evidence type="ECO:0008006" key="12">
    <source>
        <dbReference type="Google" id="ProtNLM"/>
    </source>
</evidence>
<proteinExistence type="inferred from homology"/>
<dbReference type="GO" id="GO:0005506">
    <property type="term" value="F:iron ion binding"/>
    <property type="evidence" value="ECO:0007669"/>
    <property type="project" value="InterPro"/>
</dbReference>
<dbReference type="GO" id="GO:0016705">
    <property type="term" value="F:oxidoreductase activity, acting on paired donors, with incorporation or reduction of molecular oxygen"/>
    <property type="evidence" value="ECO:0007669"/>
    <property type="project" value="InterPro"/>
</dbReference>
<keyword evidence="6 8" id="KW-0408">Iron</keyword>
<organism evidence="10 11">
    <name type="scientific">Pseudogymnoascus verrucosus</name>
    <dbReference type="NCBI Taxonomy" id="342668"/>
    <lineage>
        <taxon>Eukaryota</taxon>
        <taxon>Fungi</taxon>
        <taxon>Dikarya</taxon>
        <taxon>Ascomycota</taxon>
        <taxon>Pezizomycotina</taxon>
        <taxon>Leotiomycetes</taxon>
        <taxon>Thelebolales</taxon>
        <taxon>Thelebolaceae</taxon>
        <taxon>Pseudogymnoascus</taxon>
    </lineage>
</organism>
<dbReference type="InterPro" id="IPR002401">
    <property type="entry name" value="Cyt_P450_E_grp-I"/>
</dbReference>
<evidence type="ECO:0000256" key="8">
    <source>
        <dbReference type="PIRSR" id="PIRSR602401-1"/>
    </source>
</evidence>
<dbReference type="Gene3D" id="1.10.630.10">
    <property type="entry name" value="Cytochrome P450"/>
    <property type="match status" value="1"/>
</dbReference>
<dbReference type="InterPro" id="IPR001128">
    <property type="entry name" value="Cyt_P450"/>
</dbReference>
<feature type="binding site" description="axial binding residue" evidence="8">
    <location>
        <position position="269"/>
    </location>
    <ligand>
        <name>heme</name>
        <dbReference type="ChEBI" id="CHEBI:30413"/>
    </ligand>
    <ligandPart>
        <name>Fe</name>
        <dbReference type="ChEBI" id="CHEBI:18248"/>
    </ligandPart>
</feature>
<reference evidence="11" key="2">
    <citation type="journal article" date="2018" name="Nat. Commun.">
        <title>Extreme sensitivity to ultraviolet light in the fungal pathogen causing white-nose syndrome of bats.</title>
        <authorList>
            <person name="Palmer J.M."/>
            <person name="Drees K.P."/>
            <person name="Foster J.T."/>
            <person name="Lindner D.L."/>
        </authorList>
    </citation>
    <scope>NUCLEOTIDE SEQUENCE [LARGE SCALE GENOMIC DNA]</scope>
    <source>
        <strain evidence="11">UAMH 10579</strain>
    </source>
</reference>
<comment type="similarity">
    <text evidence="2 9">Belongs to the cytochrome P450 family.</text>
</comment>
<dbReference type="STRING" id="342668.A0A1B8GQ82"/>
<evidence type="ECO:0000256" key="9">
    <source>
        <dbReference type="RuleBase" id="RU000461"/>
    </source>
</evidence>
<evidence type="ECO:0000256" key="1">
    <source>
        <dbReference type="ARBA" id="ARBA00001971"/>
    </source>
</evidence>
<evidence type="ECO:0000256" key="7">
    <source>
        <dbReference type="ARBA" id="ARBA00023033"/>
    </source>
</evidence>
<dbReference type="GO" id="GO:0020037">
    <property type="term" value="F:heme binding"/>
    <property type="evidence" value="ECO:0007669"/>
    <property type="project" value="InterPro"/>
</dbReference>
<dbReference type="PRINTS" id="PR00463">
    <property type="entry name" value="EP450I"/>
</dbReference>
<dbReference type="PROSITE" id="PS00086">
    <property type="entry name" value="CYTOCHROME_P450"/>
    <property type="match status" value="1"/>
</dbReference>
<evidence type="ECO:0000256" key="4">
    <source>
        <dbReference type="ARBA" id="ARBA00022723"/>
    </source>
</evidence>
<evidence type="ECO:0000256" key="6">
    <source>
        <dbReference type="ARBA" id="ARBA00023004"/>
    </source>
</evidence>
<reference evidence="10 11" key="1">
    <citation type="submission" date="2016-03" db="EMBL/GenBank/DDBJ databases">
        <title>Comparative genomics of Pseudogymnoascus destructans, the fungus causing white-nose syndrome of bats.</title>
        <authorList>
            <person name="Palmer J.M."/>
            <person name="Drees K.P."/>
            <person name="Foster J.T."/>
            <person name="Lindner D.L."/>
        </authorList>
    </citation>
    <scope>NUCLEOTIDE SEQUENCE [LARGE SCALE GENOMIC DNA]</scope>
    <source>
        <strain evidence="10 11">UAMH 10579</strain>
    </source>
</reference>
<keyword evidence="4 8" id="KW-0479">Metal-binding</keyword>
<sequence>MLGALSMDILSDLCFGKCFDTLNNEKERDLILEGMEKSVQMVLKEGTMHRWPKGIWDYIHSKEDVVKRKYVYQKAIGAMMERIQRGDEGGERGGDIFSNLLHAKQPETGKPYDQRELMGEAILLLVAGSDTTSTALTVIIWHLLANPETMQKLTSEVCGTYSSVEDIKYQSLQSLPYLHAVIEEGLRICPPSPGLIPRVVVDRSPGNLVIGDHVFPPGTEIGVCNISLHLNSKYFDNPKTFQPERWLQDSALKCNKTAFSPFSLGPRACLGRNMAYMEMSLTLALLVYQLKLSFTNPEKELQDGFDVEDAFVALKPKVRVQVAKV</sequence>
<dbReference type="GO" id="GO:0004497">
    <property type="term" value="F:monooxygenase activity"/>
    <property type="evidence" value="ECO:0007669"/>
    <property type="project" value="UniProtKB-KW"/>
</dbReference>
<dbReference type="OrthoDB" id="1069523at2759"/>
<dbReference type="SUPFAM" id="SSF48264">
    <property type="entry name" value="Cytochrome P450"/>
    <property type="match status" value="1"/>
</dbReference>
<keyword evidence="5 9" id="KW-0560">Oxidoreductase</keyword>
<keyword evidence="3 8" id="KW-0349">Heme</keyword>
<evidence type="ECO:0000256" key="2">
    <source>
        <dbReference type="ARBA" id="ARBA00010617"/>
    </source>
</evidence>
<keyword evidence="7 9" id="KW-0503">Monooxygenase</keyword>
<accession>A0A1B8GQ82</accession>
<dbReference type="InterPro" id="IPR017972">
    <property type="entry name" value="Cyt_P450_CS"/>
</dbReference>
<dbReference type="AlphaFoldDB" id="A0A1B8GQ82"/>
<keyword evidence="11" id="KW-1185">Reference proteome</keyword>
<dbReference type="PANTHER" id="PTHR24305:SF237">
    <property type="entry name" value="CYTOCHROME P450 MONOOXYGENASE ATNE-RELATED"/>
    <property type="match status" value="1"/>
</dbReference>
<evidence type="ECO:0000313" key="10">
    <source>
        <dbReference type="EMBL" id="OBT97996.1"/>
    </source>
</evidence>
<evidence type="ECO:0000313" key="11">
    <source>
        <dbReference type="Proteomes" id="UP000091956"/>
    </source>
</evidence>
<dbReference type="Pfam" id="PF00067">
    <property type="entry name" value="p450"/>
    <property type="match status" value="1"/>
</dbReference>